<dbReference type="InterPro" id="IPR013154">
    <property type="entry name" value="ADH-like_N"/>
</dbReference>
<evidence type="ECO:0000259" key="3">
    <source>
        <dbReference type="SMART" id="SM00829"/>
    </source>
</evidence>
<gene>
    <name evidence="4" type="ORF">R6U77_06525</name>
</gene>
<organism evidence="4 5">
    <name type="scientific">Lysinibacillus louembei</name>
    <dbReference type="NCBI Taxonomy" id="1470088"/>
    <lineage>
        <taxon>Bacteria</taxon>
        <taxon>Bacillati</taxon>
        <taxon>Bacillota</taxon>
        <taxon>Bacilli</taxon>
        <taxon>Bacillales</taxon>
        <taxon>Bacillaceae</taxon>
        <taxon>Lysinibacillus</taxon>
    </lineage>
</organism>
<protein>
    <submittedName>
        <fullName evidence="4">Zinc-binding alcohol dehydrogenase family protein</fullName>
    </submittedName>
</protein>
<dbReference type="RefSeq" id="WP_319837857.1">
    <property type="nucleotide sequence ID" value="NZ_CP137624.1"/>
</dbReference>
<dbReference type="Pfam" id="PF08240">
    <property type="entry name" value="ADH_N"/>
    <property type="match status" value="1"/>
</dbReference>
<accession>A0ABZ0S2C1</accession>
<dbReference type="InterPro" id="IPR013149">
    <property type="entry name" value="ADH-like_C"/>
</dbReference>
<evidence type="ECO:0000256" key="2">
    <source>
        <dbReference type="ARBA" id="ARBA00023002"/>
    </source>
</evidence>
<dbReference type="InterPro" id="IPR036291">
    <property type="entry name" value="NAD(P)-bd_dom_sf"/>
</dbReference>
<dbReference type="Proteomes" id="UP001322664">
    <property type="component" value="Chromosome"/>
</dbReference>
<evidence type="ECO:0000313" key="4">
    <source>
        <dbReference type="EMBL" id="WPK13325.1"/>
    </source>
</evidence>
<dbReference type="PANTHER" id="PTHR48106:SF13">
    <property type="entry name" value="QUINONE OXIDOREDUCTASE-RELATED"/>
    <property type="match status" value="1"/>
</dbReference>
<dbReference type="InterPro" id="IPR020843">
    <property type="entry name" value="ER"/>
</dbReference>
<dbReference type="Pfam" id="PF00107">
    <property type="entry name" value="ADH_zinc_N"/>
    <property type="match status" value="1"/>
</dbReference>
<keyword evidence="1" id="KW-0521">NADP</keyword>
<evidence type="ECO:0000313" key="5">
    <source>
        <dbReference type="Proteomes" id="UP001322664"/>
    </source>
</evidence>
<feature type="domain" description="Enoyl reductase (ER)" evidence="3">
    <location>
        <begin position="10"/>
        <end position="320"/>
    </location>
</feature>
<name>A0ABZ0S2C1_9BACI</name>
<dbReference type="Gene3D" id="3.90.180.10">
    <property type="entry name" value="Medium-chain alcohol dehydrogenases, catalytic domain"/>
    <property type="match status" value="1"/>
</dbReference>
<dbReference type="Gene3D" id="3.40.50.720">
    <property type="entry name" value="NAD(P)-binding Rossmann-like Domain"/>
    <property type="match status" value="1"/>
</dbReference>
<dbReference type="PANTHER" id="PTHR48106">
    <property type="entry name" value="QUINONE OXIDOREDUCTASE PIG3-RELATED"/>
    <property type="match status" value="1"/>
</dbReference>
<keyword evidence="5" id="KW-1185">Reference proteome</keyword>
<dbReference type="EMBL" id="CP137624">
    <property type="protein sequence ID" value="WPK13325.1"/>
    <property type="molecule type" value="Genomic_DNA"/>
</dbReference>
<sequence>MKKIVIREFGEPNVLQYVETDKPTIDDSEVLIQVKNFSINYADIKNRKGGKATANFPMSLGLDLAGVVVAVGKSVTHLEIGDRVAAFAKDGTYAEYAVANEKLAFKLPEEVSFEQGAAGLTVTFLSYILTNELVNISRDASVIVHAASGGVGTTLLQLLKLKGVENIIAVTSSTSKFELLKSYGAKYTFTYSDFSQGALAVTNHEGVDIVFDSVAGDVTKQSLVCLREYGTLLQFGNASGQIATFTNLDVHASCRNIMGFSLGTTRQLRPKYIQELSTAVFELIRHQQIKTHIERIFNFDSIIEAHKLMESTAHSGKILVAVE</sequence>
<evidence type="ECO:0000256" key="1">
    <source>
        <dbReference type="ARBA" id="ARBA00022857"/>
    </source>
</evidence>
<dbReference type="SUPFAM" id="SSF51735">
    <property type="entry name" value="NAD(P)-binding Rossmann-fold domains"/>
    <property type="match status" value="1"/>
</dbReference>
<dbReference type="SUPFAM" id="SSF50129">
    <property type="entry name" value="GroES-like"/>
    <property type="match status" value="1"/>
</dbReference>
<dbReference type="InterPro" id="IPR011032">
    <property type="entry name" value="GroES-like_sf"/>
</dbReference>
<keyword evidence="2" id="KW-0560">Oxidoreductase</keyword>
<reference evidence="4 5" key="1">
    <citation type="submission" date="2023-09" db="EMBL/GenBank/DDBJ databases">
        <authorList>
            <person name="Page C.A."/>
            <person name="Perez-Diaz I.M."/>
        </authorList>
    </citation>
    <scope>NUCLEOTIDE SEQUENCE [LARGE SCALE GENOMIC DNA]</scope>
    <source>
        <strain evidence="4 5">Ll15</strain>
    </source>
</reference>
<dbReference type="SMART" id="SM00829">
    <property type="entry name" value="PKS_ER"/>
    <property type="match status" value="1"/>
</dbReference>
<proteinExistence type="predicted"/>